<evidence type="ECO:0000259" key="4">
    <source>
        <dbReference type="Pfam" id="PF07726"/>
    </source>
</evidence>
<dbReference type="Gene3D" id="1.10.8.80">
    <property type="entry name" value="Magnesium chelatase subunit I, C-Terminal domain"/>
    <property type="match status" value="1"/>
</dbReference>
<evidence type="ECO:0000259" key="5">
    <source>
        <dbReference type="Pfam" id="PF17863"/>
    </source>
</evidence>
<proteinExistence type="inferred from homology"/>
<dbReference type="AlphaFoldDB" id="A0A8J3WV86"/>
<dbReference type="GO" id="GO:0016887">
    <property type="term" value="F:ATP hydrolysis activity"/>
    <property type="evidence" value="ECO:0007669"/>
    <property type="project" value="InterPro"/>
</dbReference>
<dbReference type="InterPro" id="IPR011703">
    <property type="entry name" value="ATPase_AAA-3"/>
</dbReference>
<dbReference type="Gene3D" id="3.40.50.300">
    <property type="entry name" value="P-loop containing nucleotide triphosphate hydrolases"/>
    <property type="match status" value="1"/>
</dbReference>
<dbReference type="Pfam" id="PF07726">
    <property type="entry name" value="AAA_3"/>
    <property type="match status" value="1"/>
</dbReference>
<evidence type="ECO:0000313" key="7">
    <source>
        <dbReference type="Proteomes" id="UP000634476"/>
    </source>
</evidence>
<dbReference type="InterPro" id="IPR050764">
    <property type="entry name" value="CbbQ/NirQ/NorQ/GpvN"/>
</dbReference>
<dbReference type="InterPro" id="IPR041628">
    <property type="entry name" value="ChlI/MoxR_AAA_lid"/>
</dbReference>
<gene>
    <name evidence="6" type="ORF">Pta02_44310</name>
</gene>
<keyword evidence="2" id="KW-0067">ATP-binding</keyword>
<protein>
    <recommendedName>
        <fullName evidence="8">MoxR-like ATPase</fullName>
    </recommendedName>
</protein>
<feature type="domain" description="ChlI/MoxR AAA lid" evidence="5">
    <location>
        <begin position="241"/>
        <end position="305"/>
    </location>
</feature>
<dbReference type="CDD" id="cd00009">
    <property type="entry name" value="AAA"/>
    <property type="match status" value="1"/>
</dbReference>
<evidence type="ECO:0000256" key="3">
    <source>
        <dbReference type="ARBA" id="ARBA00061607"/>
    </source>
</evidence>
<keyword evidence="7" id="KW-1185">Reference proteome</keyword>
<evidence type="ECO:0008006" key="8">
    <source>
        <dbReference type="Google" id="ProtNLM"/>
    </source>
</evidence>
<sequence length="325" mass="35588">MAVTHDVPPHLDDLVATAHRIREAIESVIEGKSDVVRLTLTVLLAEGHLLIEDVPGVGKTMLAKALARSIDCPVRRVQFTPDLLPSDITGVSAYNQQTREFEFKPGPVFANIVVGDEINRASPKTQSALLECMEEHQVTVDGTTYRLDSPFMVIATQNPIEMEGTYPLPEAQRDRFTARIAMGYPEPAAELEMLDVHGATSPIDKLQPVATTTEVKALIEAVRAVYVSQPIKKYAIDLVTATRHSPDLRLGASPRSTLQLVRAARANAALAGRDYVIPDDLQALCVPVLAHRLLPSVEAQGQRRLPEQVIADLVRRVPVPETQAR</sequence>
<dbReference type="PANTHER" id="PTHR42759">
    <property type="entry name" value="MOXR FAMILY PROTEIN"/>
    <property type="match status" value="1"/>
</dbReference>
<accession>A0A8J3WV86</accession>
<evidence type="ECO:0000256" key="2">
    <source>
        <dbReference type="ARBA" id="ARBA00022840"/>
    </source>
</evidence>
<dbReference type="FunFam" id="3.40.50.300:FF:000640">
    <property type="entry name" value="MoxR family ATPase"/>
    <property type="match status" value="1"/>
</dbReference>
<dbReference type="SUPFAM" id="SSF52540">
    <property type="entry name" value="P-loop containing nucleoside triphosphate hydrolases"/>
    <property type="match status" value="1"/>
</dbReference>
<dbReference type="PIRSF" id="PIRSF002849">
    <property type="entry name" value="AAA_ATPase_chaperone_MoxR_prd"/>
    <property type="match status" value="1"/>
</dbReference>
<dbReference type="Pfam" id="PF17863">
    <property type="entry name" value="AAA_lid_2"/>
    <property type="match status" value="1"/>
</dbReference>
<comment type="caution">
    <text evidence="6">The sequence shown here is derived from an EMBL/GenBank/DDBJ whole genome shotgun (WGS) entry which is preliminary data.</text>
</comment>
<dbReference type="PANTHER" id="PTHR42759:SF5">
    <property type="entry name" value="METHANOL DEHYDROGENASE REGULATOR"/>
    <property type="match status" value="1"/>
</dbReference>
<organism evidence="6 7">
    <name type="scientific">Planobispora takensis</name>
    <dbReference type="NCBI Taxonomy" id="1367882"/>
    <lineage>
        <taxon>Bacteria</taxon>
        <taxon>Bacillati</taxon>
        <taxon>Actinomycetota</taxon>
        <taxon>Actinomycetes</taxon>
        <taxon>Streptosporangiales</taxon>
        <taxon>Streptosporangiaceae</taxon>
        <taxon>Planobispora</taxon>
    </lineage>
</organism>
<name>A0A8J3WV86_9ACTN</name>
<dbReference type="RefSeq" id="WP_203876758.1">
    <property type="nucleotide sequence ID" value="NZ_BOOK01000032.1"/>
</dbReference>
<dbReference type="GO" id="GO:0005524">
    <property type="term" value="F:ATP binding"/>
    <property type="evidence" value="ECO:0007669"/>
    <property type="project" value="UniProtKB-KW"/>
</dbReference>
<dbReference type="Proteomes" id="UP000634476">
    <property type="component" value="Unassembled WGS sequence"/>
</dbReference>
<keyword evidence="1" id="KW-0547">Nucleotide-binding</keyword>
<evidence type="ECO:0000256" key="1">
    <source>
        <dbReference type="ARBA" id="ARBA00022741"/>
    </source>
</evidence>
<comment type="similarity">
    <text evidence="3">Belongs to the MoxR family.</text>
</comment>
<dbReference type="EMBL" id="BOOK01000032">
    <property type="protein sequence ID" value="GII02423.1"/>
    <property type="molecule type" value="Genomic_DNA"/>
</dbReference>
<feature type="domain" description="ATPase AAA-3" evidence="4">
    <location>
        <begin position="48"/>
        <end position="177"/>
    </location>
</feature>
<dbReference type="InterPro" id="IPR027417">
    <property type="entry name" value="P-loop_NTPase"/>
</dbReference>
<evidence type="ECO:0000313" key="6">
    <source>
        <dbReference type="EMBL" id="GII02423.1"/>
    </source>
</evidence>
<reference evidence="6" key="1">
    <citation type="submission" date="2021-01" db="EMBL/GenBank/DDBJ databases">
        <title>Whole genome shotgun sequence of Planobispora takensis NBRC 109077.</title>
        <authorList>
            <person name="Komaki H."/>
            <person name="Tamura T."/>
        </authorList>
    </citation>
    <scope>NUCLEOTIDE SEQUENCE</scope>
    <source>
        <strain evidence="6">NBRC 109077</strain>
    </source>
</reference>